<dbReference type="AlphaFoldDB" id="A4JTL2"/>
<proteinExistence type="predicted"/>
<protein>
    <submittedName>
        <fullName evidence="1">Uncharacterized protein</fullName>
    </submittedName>
</protein>
<reference evidence="1 2" key="1">
    <citation type="submission" date="2007-03" db="EMBL/GenBank/DDBJ databases">
        <title>Complete sequence of plasmid pBVIE01 of Burkholderia vietnamiensis G4.</title>
        <authorList>
            <consortium name="US DOE Joint Genome Institute"/>
            <person name="Copeland A."/>
            <person name="Lucas S."/>
            <person name="Lapidus A."/>
            <person name="Barry K."/>
            <person name="Detter J.C."/>
            <person name="Glavina del Rio T."/>
            <person name="Hammon N."/>
            <person name="Israni S."/>
            <person name="Dalin E."/>
            <person name="Tice H."/>
            <person name="Pitluck S."/>
            <person name="Chain P."/>
            <person name="Malfatti S."/>
            <person name="Shin M."/>
            <person name="Vergez L."/>
            <person name="Schmutz J."/>
            <person name="Larimer F."/>
            <person name="Land M."/>
            <person name="Hauser L."/>
            <person name="Kyrpides N."/>
            <person name="Tiedje J."/>
            <person name="Richardson P."/>
        </authorList>
    </citation>
    <scope>NUCLEOTIDE SEQUENCE [LARGE SCALE GENOMIC DNA]</scope>
    <source>
        <strain evidence="2">G4 / LMG 22486</strain>
        <plasmid evidence="1 2">pBVIE01</plasmid>
    </source>
</reference>
<dbReference type="EMBL" id="CP000617">
    <property type="protein sequence ID" value="ABO59615.1"/>
    <property type="molecule type" value="Genomic_DNA"/>
</dbReference>
<dbReference type="KEGG" id="bvi:Bcep1808_6727"/>
<dbReference type="HOGENOM" id="CLU_1913121_0_0_4"/>
<name>A4JTL2_BURVG</name>
<keyword evidence="1" id="KW-0614">Plasmid</keyword>
<accession>A4JTL2</accession>
<organism evidence="1 2">
    <name type="scientific">Burkholderia vietnamiensis (strain G4 / LMG 22486)</name>
    <name type="common">Burkholderia cepacia (strain R1808)</name>
    <dbReference type="NCBI Taxonomy" id="269482"/>
    <lineage>
        <taxon>Bacteria</taxon>
        <taxon>Pseudomonadati</taxon>
        <taxon>Pseudomonadota</taxon>
        <taxon>Betaproteobacteria</taxon>
        <taxon>Burkholderiales</taxon>
        <taxon>Burkholderiaceae</taxon>
        <taxon>Burkholderia</taxon>
        <taxon>Burkholderia cepacia complex</taxon>
    </lineage>
</organism>
<sequence>MRDTPDCVAVAYEDIDVVGYRVGTKLKVSPAKVELPTIIWEHAFCTGTAKVNGMAIGHISLRGRPDQKGAFEVVLYNSHGEKNGWSGKPSPAATANVTGERAATARFQRLVRDALVKRTPSDVLNAVAGDKK</sequence>
<evidence type="ECO:0000313" key="2">
    <source>
        <dbReference type="Proteomes" id="UP000002287"/>
    </source>
</evidence>
<evidence type="ECO:0000313" key="1">
    <source>
        <dbReference type="EMBL" id="ABO59615.1"/>
    </source>
</evidence>
<gene>
    <name evidence="1" type="ordered locus">Bcep1808_6727</name>
</gene>
<geneLocation type="plasmid" evidence="1 2">
    <name>pBVIE01</name>
</geneLocation>
<dbReference type="Proteomes" id="UP000002287">
    <property type="component" value="Plasmid pBVIE01"/>
</dbReference>